<organism evidence="8 9">
    <name type="scientific">Candidatus Lumbricidiphila eiseniae</name>
    <dbReference type="NCBI Taxonomy" id="1969409"/>
    <lineage>
        <taxon>Bacteria</taxon>
        <taxon>Bacillati</taxon>
        <taxon>Actinomycetota</taxon>
        <taxon>Actinomycetes</taxon>
        <taxon>Micrococcales</taxon>
        <taxon>Microbacteriaceae</taxon>
        <taxon>Candidatus Lumbricidiphila</taxon>
    </lineage>
</organism>
<feature type="compositionally biased region" description="Low complexity" evidence="6">
    <location>
        <begin position="1"/>
        <end position="94"/>
    </location>
</feature>
<dbReference type="GO" id="GO:0005524">
    <property type="term" value="F:ATP binding"/>
    <property type="evidence" value="ECO:0007669"/>
    <property type="project" value="UniProtKB-KW"/>
</dbReference>
<reference evidence="9" key="1">
    <citation type="submission" date="2017-03" db="EMBL/GenBank/DDBJ databases">
        <authorList>
            <person name="Lund M.B."/>
        </authorList>
    </citation>
    <scope>NUCLEOTIDE SEQUENCE [LARGE SCALE GENOMIC DNA]</scope>
</reference>
<name>A0A2A6FQU4_9MICO</name>
<keyword evidence="3" id="KW-0547">Nucleotide-binding</keyword>
<dbReference type="EMBL" id="NAEP01000041">
    <property type="protein sequence ID" value="PDQ35099.1"/>
    <property type="molecule type" value="Genomic_DNA"/>
</dbReference>
<dbReference type="SUPFAM" id="SSF52540">
    <property type="entry name" value="P-loop containing nucleoside triphosphate hydrolases"/>
    <property type="match status" value="1"/>
</dbReference>
<dbReference type="Pfam" id="PF00005">
    <property type="entry name" value="ABC_tran"/>
    <property type="match status" value="1"/>
</dbReference>
<dbReference type="InterPro" id="IPR050763">
    <property type="entry name" value="ABC_transporter_ATP-binding"/>
</dbReference>
<dbReference type="InterPro" id="IPR027417">
    <property type="entry name" value="P-loop_NTPase"/>
</dbReference>
<dbReference type="AlphaFoldDB" id="A0A2A6FQU4"/>
<comment type="subcellular location">
    <subcellularLocation>
        <location evidence="1">Cell membrane</location>
        <topology evidence="1">Peripheral membrane protein</topology>
    </subcellularLocation>
</comment>
<evidence type="ECO:0000259" key="7">
    <source>
        <dbReference type="PROSITE" id="PS50893"/>
    </source>
</evidence>
<feature type="domain" description="ABC transporter" evidence="7">
    <location>
        <begin position="109"/>
        <end position="339"/>
    </location>
</feature>
<comment type="caution">
    <text evidence="8">The sequence shown here is derived from an EMBL/GenBank/DDBJ whole genome shotgun (WGS) entry which is preliminary data.</text>
</comment>
<dbReference type="GO" id="GO:0046677">
    <property type="term" value="P:response to antibiotic"/>
    <property type="evidence" value="ECO:0007669"/>
    <property type="project" value="UniProtKB-KW"/>
</dbReference>
<sequence length="357" mass="37513">MPKKTGASATKPAPATTTVADAKTASATPAARTKATTATRTKATTRPTTTRTKATTETAPSSTTTPSTPPVKATSPTGKPTPTRKPTAAAPVTPQSETVAPDATVPRVLRATGLVKHFGDTAAVGEVSFEVAAGSFFGLVGPHGAGKTITLSMITGLLRPDEGTVLINDIDLWQNPNAAKRMIGVLPDRVRIFDRLTGAQLLYYSGILRGLDKDTVSQRSDDLIHAFGLEDSVSRLIVDYSTGMTKKIALACAMIHSPQLLILDEPVESVDPVSAANLTDILKRYVAGGGTVVLSSHSMELIERVCDSVAIIVGGRVRAAGTLDEVRAGKTLEERFTEVAGGRKVAEGMEWLHSFSR</sequence>
<evidence type="ECO:0000313" key="8">
    <source>
        <dbReference type="EMBL" id="PDQ35099.1"/>
    </source>
</evidence>
<feature type="region of interest" description="Disordered" evidence="6">
    <location>
        <begin position="1"/>
        <end position="104"/>
    </location>
</feature>
<accession>A0A2A6FQU4</accession>
<dbReference type="PANTHER" id="PTHR42711">
    <property type="entry name" value="ABC TRANSPORTER ATP-BINDING PROTEIN"/>
    <property type="match status" value="1"/>
</dbReference>
<evidence type="ECO:0000256" key="5">
    <source>
        <dbReference type="ARBA" id="ARBA00023251"/>
    </source>
</evidence>
<keyword evidence="4 8" id="KW-0067">ATP-binding</keyword>
<evidence type="ECO:0000256" key="2">
    <source>
        <dbReference type="ARBA" id="ARBA00022448"/>
    </source>
</evidence>
<evidence type="ECO:0000256" key="3">
    <source>
        <dbReference type="ARBA" id="ARBA00022741"/>
    </source>
</evidence>
<dbReference type="Gene3D" id="3.40.50.300">
    <property type="entry name" value="P-loop containing nucleotide triphosphate hydrolases"/>
    <property type="match status" value="1"/>
</dbReference>
<evidence type="ECO:0000256" key="4">
    <source>
        <dbReference type="ARBA" id="ARBA00022840"/>
    </source>
</evidence>
<evidence type="ECO:0000256" key="1">
    <source>
        <dbReference type="ARBA" id="ARBA00004202"/>
    </source>
</evidence>
<protein>
    <submittedName>
        <fullName evidence="8">ABC transporter ATP-binding protein</fullName>
    </submittedName>
</protein>
<dbReference type="CDD" id="cd03230">
    <property type="entry name" value="ABC_DR_subfamily_A"/>
    <property type="match status" value="1"/>
</dbReference>
<dbReference type="PROSITE" id="PS50893">
    <property type="entry name" value="ABC_TRANSPORTER_2"/>
    <property type="match status" value="1"/>
</dbReference>
<evidence type="ECO:0000313" key="9">
    <source>
        <dbReference type="Proteomes" id="UP000219994"/>
    </source>
</evidence>
<evidence type="ECO:0000256" key="6">
    <source>
        <dbReference type="SAM" id="MobiDB-lite"/>
    </source>
</evidence>
<dbReference type="GO" id="GO:0005886">
    <property type="term" value="C:plasma membrane"/>
    <property type="evidence" value="ECO:0007669"/>
    <property type="project" value="UniProtKB-SubCell"/>
</dbReference>
<keyword evidence="2" id="KW-0813">Transport</keyword>
<dbReference type="GO" id="GO:0016887">
    <property type="term" value="F:ATP hydrolysis activity"/>
    <property type="evidence" value="ECO:0007669"/>
    <property type="project" value="InterPro"/>
</dbReference>
<dbReference type="Proteomes" id="UP000219994">
    <property type="component" value="Unassembled WGS sequence"/>
</dbReference>
<dbReference type="InterPro" id="IPR003439">
    <property type="entry name" value="ABC_transporter-like_ATP-bd"/>
</dbReference>
<dbReference type="PANTHER" id="PTHR42711:SF19">
    <property type="entry name" value="DOXORUBICIN RESISTANCE ATP-BINDING PROTEIN DRRA"/>
    <property type="match status" value="1"/>
</dbReference>
<dbReference type="InterPro" id="IPR003593">
    <property type="entry name" value="AAA+_ATPase"/>
</dbReference>
<gene>
    <name evidence="8" type="ORF">B5766_08125</name>
</gene>
<dbReference type="SMART" id="SM00382">
    <property type="entry name" value="AAA"/>
    <property type="match status" value="1"/>
</dbReference>
<keyword evidence="5" id="KW-0046">Antibiotic resistance</keyword>
<proteinExistence type="predicted"/>